<evidence type="ECO:0000256" key="2">
    <source>
        <dbReference type="SAM" id="Phobius"/>
    </source>
</evidence>
<evidence type="ECO:0000313" key="4">
    <source>
        <dbReference type="EMBL" id="NYI69470.1"/>
    </source>
</evidence>
<dbReference type="RefSeq" id="WP_179443544.1">
    <property type="nucleotide sequence ID" value="NZ_JACBZS010000001.1"/>
</dbReference>
<reference evidence="4 5" key="1">
    <citation type="submission" date="2020-07" db="EMBL/GenBank/DDBJ databases">
        <title>Sequencing the genomes of 1000 actinobacteria strains.</title>
        <authorList>
            <person name="Klenk H.-P."/>
        </authorList>
    </citation>
    <scope>NUCLEOTIDE SEQUENCE [LARGE SCALE GENOMIC DNA]</scope>
    <source>
        <strain evidence="4 5">DSM 103164</strain>
    </source>
</reference>
<name>A0A7Z0IJE3_9ACTN</name>
<dbReference type="PANTHER" id="PTHR36834:SF1">
    <property type="entry name" value="INTEGRAL MEMBRANE PROTEIN"/>
    <property type="match status" value="1"/>
</dbReference>
<comment type="caution">
    <text evidence="4">The sequence shown here is derived from an EMBL/GenBank/DDBJ whole genome shotgun (WGS) entry which is preliminary data.</text>
</comment>
<sequence>MTTYLSLAMQAMLLGALTFGVVLIPLIVVQARRFGGLSLTRMAAFGMVAVYAFALLAYTMLPIPDGYGEAWCARYDVRVQPEPFVFVHDLAAAYAAGGAGGLASSFALRQLLLNVVLFVPLGVFGRRLLEWPAAVTILAGIGVSALIELTQGTAAFGLLPCRWRIADADDLIANTVGAAIGVAIAPLVLSWVSRARALEGRRLDPRPVTRARRWLGAVVDAALFAVVFAAVELGARALDAIADTPSFLPETGVGVARWLLPALLVFVVPALSHLGASAGQRLLWLVPRWTDGAGTPMRRLALALLGPALPALAMAAAQLPGLGALGYTAPVWLLGLLVAGLLSRDGLAAALTGARYADSRTAPVLADRPEHHSESRDGAARPH</sequence>
<dbReference type="Pfam" id="PF04892">
    <property type="entry name" value="VanZ"/>
    <property type="match status" value="1"/>
</dbReference>
<feature type="region of interest" description="Disordered" evidence="1">
    <location>
        <begin position="362"/>
        <end position="383"/>
    </location>
</feature>
<dbReference type="AlphaFoldDB" id="A0A7Z0IJE3"/>
<keyword evidence="2" id="KW-0472">Membrane</keyword>
<feature type="transmembrane region" description="Helical" evidence="2">
    <location>
        <begin position="324"/>
        <end position="342"/>
    </location>
</feature>
<dbReference type="EMBL" id="JACBZS010000001">
    <property type="protein sequence ID" value="NYI69470.1"/>
    <property type="molecule type" value="Genomic_DNA"/>
</dbReference>
<keyword evidence="5" id="KW-1185">Reference proteome</keyword>
<dbReference type="PANTHER" id="PTHR36834">
    <property type="entry name" value="MEMBRANE PROTEIN-RELATED"/>
    <property type="match status" value="1"/>
</dbReference>
<dbReference type="InterPro" id="IPR053150">
    <property type="entry name" value="Teicoplanin_resist-assoc"/>
</dbReference>
<organism evidence="4 5">
    <name type="scientific">Naumannella cuiyingiana</name>
    <dbReference type="NCBI Taxonomy" id="1347891"/>
    <lineage>
        <taxon>Bacteria</taxon>
        <taxon>Bacillati</taxon>
        <taxon>Actinomycetota</taxon>
        <taxon>Actinomycetes</taxon>
        <taxon>Propionibacteriales</taxon>
        <taxon>Propionibacteriaceae</taxon>
        <taxon>Naumannella</taxon>
    </lineage>
</organism>
<feature type="transmembrane region" description="Helical" evidence="2">
    <location>
        <begin position="12"/>
        <end position="31"/>
    </location>
</feature>
<feature type="domain" description="VanZ-like" evidence="3">
    <location>
        <begin position="49"/>
        <end position="188"/>
    </location>
</feature>
<feature type="transmembrane region" description="Helical" evidence="2">
    <location>
        <begin position="258"/>
        <end position="279"/>
    </location>
</feature>
<keyword evidence="2" id="KW-1133">Transmembrane helix</keyword>
<feature type="transmembrane region" description="Helical" evidence="2">
    <location>
        <begin position="43"/>
        <end position="61"/>
    </location>
</feature>
<accession>A0A7Z0IJE3</accession>
<evidence type="ECO:0000313" key="5">
    <source>
        <dbReference type="Proteomes" id="UP000527616"/>
    </source>
</evidence>
<protein>
    <submittedName>
        <fullName evidence="4">Glycopeptide antibiotics resistance protein</fullName>
    </submittedName>
</protein>
<feature type="transmembrane region" description="Helical" evidence="2">
    <location>
        <begin position="214"/>
        <end position="238"/>
    </location>
</feature>
<dbReference type="Proteomes" id="UP000527616">
    <property type="component" value="Unassembled WGS sequence"/>
</dbReference>
<feature type="transmembrane region" description="Helical" evidence="2">
    <location>
        <begin position="300"/>
        <end position="318"/>
    </location>
</feature>
<dbReference type="InterPro" id="IPR006976">
    <property type="entry name" value="VanZ-like"/>
</dbReference>
<proteinExistence type="predicted"/>
<feature type="transmembrane region" description="Helical" evidence="2">
    <location>
        <begin position="137"/>
        <end position="159"/>
    </location>
</feature>
<feature type="compositionally biased region" description="Basic and acidic residues" evidence="1">
    <location>
        <begin position="367"/>
        <end position="383"/>
    </location>
</feature>
<feature type="transmembrane region" description="Helical" evidence="2">
    <location>
        <begin position="106"/>
        <end position="125"/>
    </location>
</feature>
<keyword evidence="2" id="KW-0812">Transmembrane</keyword>
<evidence type="ECO:0000259" key="3">
    <source>
        <dbReference type="Pfam" id="PF04892"/>
    </source>
</evidence>
<feature type="transmembrane region" description="Helical" evidence="2">
    <location>
        <begin position="171"/>
        <end position="193"/>
    </location>
</feature>
<gene>
    <name evidence="4" type="ORF">GGQ54_000030</name>
</gene>
<evidence type="ECO:0000256" key="1">
    <source>
        <dbReference type="SAM" id="MobiDB-lite"/>
    </source>
</evidence>